<dbReference type="PANTHER" id="PTHR48078:SF9">
    <property type="entry name" value="D-SERINE DEHYDRATASE"/>
    <property type="match status" value="1"/>
</dbReference>
<evidence type="ECO:0000256" key="3">
    <source>
        <dbReference type="ARBA" id="ARBA00023239"/>
    </source>
</evidence>
<evidence type="ECO:0000256" key="2">
    <source>
        <dbReference type="ARBA" id="ARBA00022898"/>
    </source>
</evidence>
<gene>
    <name evidence="4" type="primary">dsdA</name>
    <name evidence="6" type="ORF">ACFFVI_11805</name>
</gene>
<accession>A0ABV5LUB9</accession>
<comment type="catalytic activity">
    <reaction evidence="4">
        <text>D-serine = pyruvate + NH4(+)</text>
        <dbReference type="Rhea" id="RHEA:13977"/>
        <dbReference type="ChEBI" id="CHEBI:15361"/>
        <dbReference type="ChEBI" id="CHEBI:28938"/>
        <dbReference type="ChEBI" id="CHEBI:35247"/>
        <dbReference type="EC" id="4.3.1.18"/>
    </reaction>
</comment>
<dbReference type="InterPro" id="IPR001926">
    <property type="entry name" value="TrpB-like_PALP"/>
</dbReference>
<dbReference type="InterPro" id="IPR011780">
    <property type="entry name" value="D_Ser_am_lyase"/>
</dbReference>
<evidence type="ECO:0000256" key="1">
    <source>
        <dbReference type="ARBA" id="ARBA00001933"/>
    </source>
</evidence>
<dbReference type="SUPFAM" id="SSF53686">
    <property type="entry name" value="Tryptophan synthase beta subunit-like PLP-dependent enzymes"/>
    <property type="match status" value="1"/>
</dbReference>
<dbReference type="EMBL" id="JBHMDM010000005">
    <property type="protein sequence ID" value="MFB9377650.1"/>
    <property type="molecule type" value="Genomic_DNA"/>
</dbReference>
<dbReference type="Gene3D" id="3.40.50.1100">
    <property type="match status" value="2"/>
</dbReference>
<evidence type="ECO:0000256" key="4">
    <source>
        <dbReference type="HAMAP-Rule" id="MF_01030"/>
    </source>
</evidence>
<name>A0ABV5LUB9_9ACTN</name>
<dbReference type="Pfam" id="PF00291">
    <property type="entry name" value="PALP"/>
    <property type="match status" value="1"/>
</dbReference>
<keyword evidence="7" id="KW-1185">Reference proteome</keyword>
<evidence type="ECO:0000313" key="7">
    <source>
        <dbReference type="Proteomes" id="UP001589748"/>
    </source>
</evidence>
<comment type="cofactor">
    <cofactor evidence="1 4">
        <name>pyridoxal 5'-phosphate</name>
        <dbReference type="ChEBI" id="CHEBI:597326"/>
    </cofactor>
</comment>
<dbReference type="GO" id="GO:0008721">
    <property type="term" value="F:D-serine ammonia-lyase activity"/>
    <property type="evidence" value="ECO:0007669"/>
    <property type="project" value="UniProtKB-EC"/>
</dbReference>
<dbReference type="PROSITE" id="PS00165">
    <property type="entry name" value="DEHYDRATASE_SER_THR"/>
    <property type="match status" value="1"/>
</dbReference>
<keyword evidence="3 4" id="KW-0456">Lyase</keyword>
<dbReference type="InterPro" id="IPR000634">
    <property type="entry name" value="Ser/Thr_deHydtase_PyrdxlP-BS"/>
</dbReference>
<dbReference type="InterPro" id="IPR050147">
    <property type="entry name" value="Ser/Thr_Dehydratase"/>
</dbReference>
<feature type="modified residue" description="N6-(pyridoxal phosphate)lysine" evidence="4">
    <location>
        <position position="118"/>
    </location>
</feature>
<evidence type="ECO:0000259" key="5">
    <source>
        <dbReference type="Pfam" id="PF00291"/>
    </source>
</evidence>
<dbReference type="InterPro" id="IPR036052">
    <property type="entry name" value="TrpB-like_PALP_sf"/>
</dbReference>
<reference evidence="6 7" key="1">
    <citation type="submission" date="2024-09" db="EMBL/GenBank/DDBJ databases">
        <authorList>
            <person name="Sun Q."/>
            <person name="Mori K."/>
        </authorList>
    </citation>
    <scope>NUCLEOTIDE SEQUENCE [LARGE SCALE GENOMIC DNA]</scope>
    <source>
        <strain evidence="6 7">TISTR 1856</strain>
    </source>
</reference>
<proteinExistence type="inferred from homology"/>
<comment type="caution">
    <text evidence="6">The sequence shown here is derived from an EMBL/GenBank/DDBJ whole genome shotgun (WGS) entry which is preliminary data.</text>
</comment>
<organism evidence="6 7">
    <name type="scientific">Kineococcus gynurae</name>
    <dbReference type="NCBI Taxonomy" id="452979"/>
    <lineage>
        <taxon>Bacteria</taxon>
        <taxon>Bacillati</taxon>
        <taxon>Actinomycetota</taxon>
        <taxon>Actinomycetes</taxon>
        <taxon>Kineosporiales</taxon>
        <taxon>Kineosporiaceae</taxon>
        <taxon>Kineococcus</taxon>
    </lineage>
</organism>
<feature type="domain" description="Tryptophan synthase beta chain-like PALP" evidence="5">
    <location>
        <begin position="75"/>
        <end position="402"/>
    </location>
</feature>
<comment type="similarity">
    <text evidence="4">Belongs to the serine/threonine dehydratase family. DsdA subfamily.</text>
</comment>
<dbReference type="NCBIfam" id="TIGR02035">
    <property type="entry name" value="D_Ser_am_lyase"/>
    <property type="match status" value="1"/>
</dbReference>
<sequence>MTRTAPVPGTAEFPLLADLAATRPVTWWNPGLRPTAVAMPGVGLGIADVDDAADRLRRFAPLLAQVFPDTRGSGGIVESPLRAAPALQRVLGERAGTPFPGELWVKLDSHLPVSGSIKARGGLYEVLKLAEELAVQAGLLTLDDDYRRLLEAPVRDLFARRTIVVGSTGNLGLSIGIAGAALGFRVTVHMSADARRWKKDRLREHGVTVVEHDQDYSAAVAAGRAAVAQDPSAHFVDDENSTDLFLGYAVAARRLAGQLQALDVRVDVEHPLVVHLPCGVGGGPGGIAFGLKTIFADAVHCVFAEPTHSPCMLLGVGTGRHDGISVQDLGIDNVTVADGLAVGRASGFVGRRMGALLSAFCTVSDEELLRTVALLHETEGLGVEPSAVAGIPGALRLLTATASEERAGLGDDRLRAATHVAWLTGGSMVPAEELAAYVDAGRALL</sequence>
<dbReference type="Proteomes" id="UP001589748">
    <property type="component" value="Unassembled WGS sequence"/>
</dbReference>
<dbReference type="RefSeq" id="WP_380138763.1">
    <property type="nucleotide sequence ID" value="NZ_JBHLUI010000010.1"/>
</dbReference>
<dbReference type="PANTHER" id="PTHR48078">
    <property type="entry name" value="THREONINE DEHYDRATASE, MITOCHONDRIAL-RELATED"/>
    <property type="match status" value="1"/>
</dbReference>
<keyword evidence="2 4" id="KW-0663">Pyridoxal phosphate</keyword>
<evidence type="ECO:0000313" key="6">
    <source>
        <dbReference type="EMBL" id="MFB9377650.1"/>
    </source>
</evidence>
<dbReference type="EC" id="4.3.1.18" evidence="4"/>
<dbReference type="NCBIfam" id="NF002823">
    <property type="entry name" value="PRK02991.1"/>
    <property type="match status" value="1"/>
</dbReference>
<protein>
    <recommendedName>
        <fullName evidence="4">Probable D-serine dehydratase</fullName>
        <ecNumber evidence="4">4.3.1.18</ecNumber>
    </recommendedName>
    <alternativeName>
        <fullName evidence="4">D-serine deaminase</fullName>
        <shortName evidence="4">DSD</shortName>
    </alternativeName>
</protein>
<dbReference type="HAMAP" id="MF_01030">
    <property type="entry name" value="D_Ser_dehydrat"/>
    <property type="match status" value="1"/>
</dbReference>